<keyword evidence="4" id="KW-0472">Membrane</keyword>
<dbReference type="Proteomes" id="UP000261620">
    <property type="component" value="Unplaced"/>
</dbReference>
<evidence type="ECO:0000256" key="1">
    <source>
        <dbReference type="ARBA" id="ARBA00004308"/>
    </source>
</evidence>
<keyword evidence="7" id="KW-1185">Reference proteome</keyword>
<name>A0A3Q3WQJ0_MOLML</name>
<evidence type="ECO:0000256" key="5">
    <source>
        <dbReference type="SAM" id="MobiDB-lite"/>
    </source>
</evidence>
<feature type="compositionally biased region" description="Polar residues" evidence="5">
    <location>
        <begin position="75"/>
        <end position="90"/>
    </location>
</feature>
<evidence type="ECO:0000313" key="6">
    <source>
        <dbReference type="Ensembl" id="ENSMMOP00000017413.1"/>
    </source>
</evidence>
<evidence type="ECO:0000256" key="4">
    <source>
        <dbReference type="ARBA" id="ARBA00023136"/>
    </source>
</evidence>
<dbReference type="Ensembl" id="ENSMMOT00000017701.1">
    <property type="protein sequence ID" value="ENSMMOP00000017413.1"/>
    <property type="gene ID" value="ENSMMOG00000013232.1"/>
</dbReference>
<evidence type="ECO:0000313" key="7">
    <source>
        <dbReference type="Proteomes" id="UP000261620"/>
    </source>
</evidence>
<dbReference type="AlphaFoldDB" id="A0A3Q3WQJ0"/>
<evidence type="ECO:0000256" key="3">
    <source>
        <dbReference type="ARBA" id="ARBA00022737"/>
    </source>
</evidence>
<reference evidence="6" key="1">
    <citation type="submission" date="2025-08" db="UniProtKB">
        <authorList>
            <consortium name="Ensembl"/>
        </authorList>
    </citation>
    <scope>IDENTIFICATION</scope>
</reference>
<dbReference type="STRING" id="94237.ENSMMOP00000017413"/>
<dbReference type="OMA" id="CPVESSF"/>
<feature type="region of interest" description="Disordered" evidence="5">
    <location>
        <begin position="70"/>
        <end position="90"/>
    </location>
</feature>
<proteinExistence type="predicted"/>
<keyword evidence="3" id="KW-0677">Repeat</keyword>
<organism evidence="6 7">
    <name type="scientific">Mola mola</name>
    <name type="common">Ocean sunfish</name>
    <name type="synonym">Tetraodon mola</name>
    <dbReference type="NCBI Taxonomy" id="94237"/>
    <lineage>
        <taxon>Eukaryota</taxon>
        <taxon>Metazoa</taxon>
        <taxon>Chordata</taxon>
        <taxon>Craniata</taxon>
        <taxon>Vertebrata</taxon>
        <taxon>Euteleostomi</taxon>
        <taxon>Actinopterygii</taxon>
        <taxon>Neopterygii</taxon>
        <taxon>Teleostei</taxon>
        <taxon>Neoteleostei</taxon>
        <taxon>Acanthomorphata</taxon>
        <taxon>Eupercaria</taxon>
        <taxon>Tetraodontiformes</taxon>
        <taxon>Molidae</taxon>
        <taxon>Mola</taxon>
    </lineage>
</organism>
<keyword evidence="2" id="KW-0597">Phosphoprotein</keyword>
<comment type="subcellular location">
    <subcellularLocation>
        <location evidence="1">Endomembrane system</location>
    </subcellularLocation>
</comment>
<evidence type="ECO:0000256" key="2">
    <source>
        <dbReference type="ARBA" id="ARBA00022553"/>
    </source>
</evidence>
<dbReference type="PANTHER" id="PTHR14514:SF4">
    <property type="entry name" value="NESPRIN-2"/>
    <property type="match status" value="1"/>
</dbReference>
<accession>A0A3Q3WQJ0</accession>
<protein>
    <submittedName>
        <fullName evidence="6">Uncharacterized protein</fullName>
    </submittedName>
</protein>
<sequence length="146" mass="16565">ECQEMAQAQVLMLSQVRGADNKDALELVDDKWGAAVQDSAAVIQSKEDQLQEVTDYCTQTQTVKTTLERLRASQERSSSNEVERLSSLQRSMEESRAVLGEMLAIQTQLSPCLSRSERTTMQNNQKNLQEKWKSLEIAVDRTLYHT</sequence>
<dbReference type="PANTHER" id="PTHR14514">
    <property type="entry name" value="PKA ANCHORING PROTEIN"/>
    <property type="match status" value="1"/>
</dbReference>
<reference evidence="6" key="2">
    <citation type="submission" date="2025-09" db="UniProtKB">
        <authorList>
            <consortium name="Ensembl"/>
        </authorList>
    </citation>
    <scope>IDENTIFICATION</scope>
</reference>